<dbReference type="Gene3D" id="3.30.300.30">
    <property type="match status" value="1"/>
</dbReference>
<dbReference type="Gene3D" id="3.40.50.980">
    <property type="match status" value="1"/>
</dbReference>
<evidence type="ECO:0000259" key="3">
    <source>
        <dbReference type="Pfam" id="PF00501"/>
    </source>
</evidence>
<feature type="domain" description="AMP-binding enzyme C-terminal" evidence="4">
    <location>
        <begin position="450"/>
        <end position="525"/>
    </location>
</feature>
<proteinExistence type="inferred from homology"/>
<dbReference type="PANTHER" id="PTHR43201:SF5">
    <property type="entry name" value="MEDIUM-CHAIN ACYL-COA LIGASE ACSF2, MITOCHONDRIAL"/>
    <property type="match status" value="1"/>
</dbReference>
<gene>
    <name evidence="5" type="ORF">METZ01_LOCUS43465</name>
</gene>
<reference evidence="5" key="1">
    <citation type="submission" date="2018-05" db="EMBL/GenBank/DDBJ databases">
        <authorList>
            <person name="Lanie J.A."/>
            <person name="Ng W.-L."/>
            <person name="Kazmierczak K.M."/>
            <person name="Andrzejewski T.M."/>
            <person name="Davidsen T.M."/>
            <person name="Wayne K.J."/>
            <person name="Tettelin H."/>
            <person name="Glass J.I."/>
            <person name="Rusch D."/>
            <person name="Podicherti R."/>
            <person name="Tsui H.-C.T."/>
            <person name="Winkler M.E."/>
        </authorList>
    </citation>
    <scope>NUCLEOTIDE SEQUENCE</scope>
</reference>
<dbReference type="Pfam" id="PF00501">
    <property type="entry name" value="AMP-binding"/>
    <property type="match status" value="1"/>
</dbReference>
<dbReference type="Gene3D" id="3.40.50.12780">
    <property type="entry name" value="N-terminal domain of ligase-like"/>
    <property type="match status" value="1"/>
</dbReference>
<dbReference type="InterPro" id="IPR042099">
    <property type="entry name" value="ANL_N_sf"/>
</dbReference>
<organism evidence="5">
    <name type="scientific">marine metagenome</name>
    <dbReference type="NCBI Taxonomy" id="408172"/>
    <lineage>
        <taxon>unclassified sequences</taxon>
        <taxon>metagenomes</taxon>
        <taxon>ecological metagenomes</taxon>
    </lineage>
</organism>
<keyword evidence="2" id="KW-0436">Ligase</keyword>
<dbReference type="PANTHER" id="PTHR43201">
    <property type="entry name" value="ACYL-COA SYNTHETASE"/>
    <property type="match status" value="1"/>
</dbReference>
<dbReference type="AlphaFoldDB" id="A0A381RGQ0"/>
<feature type="non-terminal residue" evidence="5">
    <location>
        <position position="1"/>
    </location>
</feature>
<evidence type="ECO:0000256" key="2">
    <source>
        <dbReference type="ARBA" id="ARBA00022598"/>
    </source>
</evidence>
<feature type="domain" description="AMP-dependent synthetase/ligase" evidence="3">
    <location>
        <begin position="6"/>
        <end position="385"/>
    </location>
</feature>
<accession>A0A381RGQ0</accession>
<dbReference type="SUPFAM" id="SSF56801">
    <property type="entry name" value="Acetyl-CoA synthetase-like"/>
    <property type="match status" value="1"/>
</dbReference>
<evidence type="ECO:0008006" key="6">
    <source>
        <dbReference type="Google" id="ProtNLM"/>
    </source>
</evidence>
<evidence type="ECO:0000259" key="4">
    <source>
        <dbReference type="Pfam" id="PF13193"/>
    </source>
</evidence>
<dbReference type="EMBL" id="UINC01001909">
    <property type="protein sequence ID" value="SUZ90611.1"/>
    <property type="molecule type" value="Genomic_DNA"/>
</dbReference>
<dbReference type="GO" id="GO:0031956">
    <property type="term" value="F:medium-chain fatty acid-CoA ligase activity"/>
    <property type="evidence" value="ECO:0007669"/>
    <property type="project" value="TreeGrafter"/>
</dbReference>
<dbReference type="Pfam" id="PF13193">
    <property type="entry name" value="AMP-binding_C"/>
    <property type="match status" value="1"/>
</dbReference>
<dbReference type="InterPro" id="IPR000873">
    <property type="entry name" value="AMP-dep_synth/lig_dom"/>
</dbReference>
<sequence>VFEGIADAIPDAPALAQGDRITTWGEMESRASRLSGAMLDAGLGIQARVAIDLRNCSEWMESFFGTLKGRQVPVSINYRYLDDELAFLLENSDSEALIFHASLGERVVRVAERIAGMKMLIQVDDIGGAPVPEGVLDYETLVSGHPSAERIERFADDIVMWYSGGTTGLPKGILIPIGRSAEMSGSQEGRLRTLGRFGDSLDSIPEDIAECAKVLWSERSRPVAVPAAPLMHSTAISYAGPAIFYCGGMVVTLGGKRFDAHELLRVIEEHRVSTIAIVGDAFAVPILRAFEERVAKGMPCDASSIKTVYSAGAVWSGGVKEQLFQHIPEALLVDNCGSSEGAWYGSSILRRGDSASSASFLPSPGVLVLGEDGLPMPPGTGQPGLLASLTMTKGYHKDSVKTAENFRFIGGEWYTTPGDLGILNEDGSLTLVGRGTSVINTGGEKVYPEEVDNVIKTMPEVDDCLAFGIPDDQYGQMVSAVVQLRSGTNLSAVSVTEWVRARLARYKAPRRVHFVDLVPRLPNGKPDYPGARRLLENSTPQA</sequence>
<protein>
    <recommendedName>
        <fullName evidence="6">AMP-dependent synthetase/ligase domain-containing protein</fullName>
    </recommendedName>
</protein>
<dbReference type="GO" id="GO:0006631">
    <property type="term" value="P:fatty acid metabolic process"/>
    <property type="evidence" value="ECO:0007669"/>
    <property type="project" value="TreeGrafter"/>
</dbReference>
<evidence type="ECO:0000313" key="5">
    <source>
        <dbReference type="EMBL" id="SUZ90611.1"/>
    </source>
</evidence>
<dbReference type="InterPro" id="IPR045851">
    <property type="entry name" value="AMP-bd_C_sf"/>
</dbReference>
<dbReference type="InterPro" id="IPR025110">
    <property type="entry name" value="AMP-bd_C"/>
</dbReference>
<name>A0A381RGQ0_9ZZZZ</name>
<comment type="similarity">
    <text evidence="1">Belongs to the ATP-dependent AMP-binding enzyme family.</text>
</comment>
<evidence type="ECO:0000256" key="1">
    <source>
        <dbReference type="ARBA" id="ARBA00006432"/>
    </source>
</evidence>